<evidence type="ECO:0000256" key="11">
    <source>
        <dbReference type="PIRSR" id="PIRSR602117-1"/>
    </source>
</evidence>
<dbReference type="STRING" id="35525.A0A0P5UBN4"/>
<dbReference type="GO" id="GO:0046872">
    <property type="term" value="F:metal ion binding"/>
    <property type="evidence" value="ECO:0007669"/>
    <property type="project" value="UniProtKB-KW"/>
</dbReference>
<dbReference type="InterPro" id="IPR002117">
    <property type="entry name" value="p53_tumour_suppressor"/>
</dbReference>
<dbReference type="Pfam" id="PF00870">
    <property type="entry name" value="P53"/>
    <property type="match status" value="1"/>
</dbReference>
<evidence type="ECO:0000313" key="15">
    <source>
        <dbReference type="EMBL" id="KZS21755.1"/>
    </source>
</evidence>
<evidence type="ECO:0000256" key="3">
    <source>
        <dbReference type="ARBA" id="ARBA00022703"/>
    </source>
</evidence>
<feature type="region of interest" description="Disordered" evidence="14">
    <location>
        <begin position="390"/>
        <end position="413"/>
    </location>
</feature>
<comment type="caution">
    <text evidence="15">The sequence shown here is derived from an EMBL/GenBank/DDBJ whole genome shotgun (WGS) entry which is preliminary data.</text>
</comment>
<evidence type="ECO:0000256" key="1">
    <source>
        <dbReference type="ARBA" id="ARBA00004123"/>
    </source>
</evidence>
<dbReference type="Proteomes" id="UP000076858">
    <property type="component" value="Unassembled WGS sequence"/>
</dbReference>
<dbReference type="Gene3D" id="2.60.40.720">
    <property type="match status" value="1"/>
</dbReference>
<evidence type="ECO:0000256" key="4">
    <source>
        <dbReference type="ARBA" id="ARBA00022723"/>
    </source>
</evidence>
<reference evidence="15 16" key="1">
    <citation type="submission" date="2016-03" db="EMBL/GenBank/DDBJ databases">
        <title>EvidentialGene: Evidence-directed Construction of Genes on Genomes.</title>
        <authorList>
            <person name="Gilbert D.G."/>
            <person name="Choi J.-H."/>
            <person name="Mockaitis K."/>
            <person name="Colbourne J."/>
            <person name="Pfrender M."/>
        </authorList>
    </citation>
    <scope>NUCLEOTIDE SEQUENCE [LARGE SCALE GENOMIC DNA]</scope>
    <source>
        <strain evidence="15 16">Xinb3</strain>
        <tissue evidence="15">Complete organism</tissue>
    </source>
</reference>
<keyword evidence="8" id="KW-0010">Activator</keyword>
<keyword evidence="7" id="KW-0238">DNA-binding</keyword>
<proteinExistence type="inferred from homology"/>
<keyword evidence="9" id="KW-0804">Transcription</keyword>
<feature type="region of interest" description="Disordered" evidence="14">
    <location>
        <begin position="297"/>
        <end position="362"/>
    </location>
</feature>
<evidence type="ECO:0000256" key="12">
    <source>
        <dbReference type="PIRSR" id="PIRSR602117-2"/>
    </source>
</evidence>
<sequence>MDGQQPYYNQTNWHPNGQDNDEMPYLLTNSQTQRIIENLVESPPPFIEDPVLTVDTGNFMGHGTNTYNEFPSHQLPEQAYHPNNDYVIHEEQSHIPVNTNSSFVSVSQIPAMELWPGHLNFTVEFSNTQDRTKATPWIFSTKLKKLFVCMDKACPISFRMDNLPQEYTKYWIRGQMVFSKADHFHDHVERCPGHMGMGSSLSYETHVLRCEDKTSSYVDHSDKRHSVVVPLKPPAPGTQSVSLCYKFMCRSSCPGGLNRRPTKLVFTLETLDSQVVGRYSCDVRICSCPGRDIRAEEGKAEKNHSTEQTSKESEAPELIPIVLPPIGLQKGKMKKRKATPAAPPIPPPTEPSEDQEDDDGIYNLNINIPGRRNYLFIKDFVTRFLNDYGSLPVDSNKHSHHNDTLKRFKKEQP</sequence>
<dbReference type="OrthoDB" id="5915660at2759"/>
<dbReference type="CDD" id="cd08367">
    <property type="entry name" value="P53"/>
    <property type="match status" value="1"/>
</dbReference>
<feature type="compositionally biased region" description="Basic and acidic residues" evidence="14">
    <location>
        <begin position="297"/>
        <end position="314"/>
    </location>
</feature>
<feature type="compositionally biased region" description="Pro residues" evidence="14">
    <location>
        <begin position="341"/>
        <end position="350"/>
    </location>
</feature>
<comment type="similarity">
    <text evidence="2">Belongs to the p53 family.</text>
</comment>
<comment type="subcellular location">
    <subcellularLocation>
        <location evidence="1">Nucleus</location>
    </subcellularLocation>
</comment>
<feature type="cross-link" description="Glycyl lysine isopeptide (Lys-Gly) (interchain with G-Cter in ubiquitin)" evidence="13">
    <location>
        <position position="302"/>
    </location>
</feature>
<dbReference type="InterPro" id="IPR008967">
    <property type="entry name" value="p53-like_TF_DNA-bd_sf"/>
</dbReference>
<dbReference type="InterPro" id="IPR012346">
    <property type="entry name" value="p53/RUNT-type_TF_DNA-bd_sf"/>
</dbReference>
<evidence type="ECO:0000313" key="16">
    <source>
        <dbReference type="Proteomes" id="UP000076858"/>
    </source>
</evidence>
<dbReference type="EMBL" id="LRGB01000024">
    <property type="protein sequence ID" value="KZS21755.1"/>
    <property type="molecule type" value="Genomic_DNA"/>
</dbReference>
<evidence type="ECO:0000256" key="9">
    <source>
        <dbReference type="ARBA" id="ARBA00023163"/>
    </source>
</evidence>
<name>A0A0P5UBN4_9CRUS</name>
<evidence type="ECO:0000256" key="14">
    <source>
        <dbReference type="SAM" id="MobiDB-lite"/>
    </source>
</evidence>
<dbReference type="GO" id="GO:0006915">
    <property type="term" value="P:apoptotic process"/>
    <property type="evidence" value="ECO:0007669"/>
    <property type="project" value="UniProtKB-KW"/>
</dbReference>
<feature type="compositionally biased region" description="Basic and acidic residues" evidence="14">
    <location>
        <begin position="395"/>
        <end position="413"/>
    </location>
</feature>
<dbReference type="PANTHER" id="PTHR11447:SF16">
    <property type="entry name" value="P53 PROTEIN LONG FORM VARIANT 1"/>
    <property type="match status" value="1"/>
</dbReference>
<dbReference type="GO" id="GO:0000981">
    <property type="term" value="F:DNA-binding transcription factor activity, RNA polymerase II-specific"/>
    <property type="evidence" value="ECO:0007669"/>
    <property type="project" value="TreeGrafter"/>
</dbReference>
<feature type="region of interest" description="Disordered" evidence="14">
    <location>
        <begin position="1"/>
        <end position="23"/>
    </location>
</feature>
<accession>A0A0P5UBN4</accession>
<evidence type="ECO:0000256" key="8">
    <source>
        <dbReference type="ARBA" id="ARBA00023159"/>
    </source>
</evidence>
<dbReference type="GO" id="GO:0005634">
    <property type="term" value="C:nucleus"/>
    <property type="evidence" value="ECO:0007669"/>
    <property type="project" value="UniProtKB-SubCell"/>
</dbReference>
<dbReference type="InterPro" id="IPR011615">
    <property type="entry name" value="p53_DNA-bd"/>
</dbReference>
<evidence type="ECO:0000256" key="5">
    <source>
        <dbReference type="ARBA" id="ARBA00022833"/>
    </source>
</evidence>
<evidence type="ECO:0000256" key="6">
    <source>
        <dbReference type="ARBA" id="ARBA00023015"/>
    </source>
</evidence>
<keyword evidence="4 11" id="KW-0479">Metal-binding</keyword>
<dbReference type="GO" id="GO:0000978">
    <property type="term" value="F:RNA polymerase II cis-regulatory region sequence-specific DNA binding"/>
    <property type="evidence" value="ECO:0007669"/>
    <property type="project" value="TreeGrafter"/>
</dbReference>
<gene>
    <name evidence="15" type="ORF">APZ42_011718</name>
</gene>
<evidence type="ECO:0000256" key="10">
    <source>
        <dbReference type="ARBA" id="ARBA00023242"/>
    </source>
</evidence>
<evidence type="ECO:0000256" key="2">
    <source>
        <dbReference type="ARBA" id="ARBA00006167"/>
    </source>
</evidence>
<dbReference type="PANTHER" id="PTHR11447">
    <property type="entry name" value="CELLULAR TUMOR ANTIGEN P53"/>
    <property type="match status" value="1"/>
</dbReference>
<comment type="cofactor">
    <cofactor evidence="11">
        <name>Zn(2+)</name>
        <dbReference type="ChEBI" id="CHEBI:29105"/>
    </cofactor>
    <text evidence="11">Binds 1 zinc ion per subunit.</text>
</comment>
<keyword evidence="6" id="KW-0805">Transcription regulation</keyword>
<feature type="binding site" evidence="11">
    <location>
        <position position="191"/>
    </location>
    <ligand>
        <name>Zn(2+)</name>
        <dbReference type="ChEBI" id="CHEBI:29105"/>
    </ligand>
</feature>
<keyword evidence="3" id="KW-0053">Apoptosis</keyword>
<keyword evidence="16" id="KW-1185">Reference proteome</keyword>
<dbReference type="PRINTS" id="PR00386">
    <property type="entry name" value="P53SUPPRESSR"/>
</dbReference>
<feature type="compositionally biased region" description="Acidic residues" evidence="14">
    <location>
        <begin position="351"/>
        <end position="360"/>
    </location>
</feature>
<feature type="binding site" evidence="11">
    <location>
        <position position="253"/>
    </location>
    <ligand>
        <name>Zn(2+)</name>
        <dbReference type="ChEBI" id="CHEBI:29105"/>
    </ligand>
</feature>
<dbReference type="SUPFAM" id="SSF49417">
    <property type="entry name" value="p53-like transcription factors"/>
    <property type="match status" value="1"/>
</dbReference>
<keyword evidence="5 11" id="KW-0862">Zinc</keyword>
<dbReference type="AlphaFoldDB" id="A0A0P5UBN4"/>
<evidence type="ECO:0000256" key="13">
    <source>
        <dbReference type="PIRSR" id="PIRSR602117-3"/>
    </source>
</evidence>
<feature type="site" description="Interaction with DNA" evidence="12">
    <location>
        <position position="133"/>
    </location>
</feature>
<keyword evidence="10" id="KW-0539">Nucleus</keyword>
<feature type="binding site" evidence="11">
    <location>
        <position position="194"/>
    </location>
    <ligand>
        <name>Zn(2+)</name>
        <dbReference type="ChEBI" id="CHEBI:29105"/>
    </ligand>
</feature>
<evidence type="ECO:0000256" key="7">
    <source>
        <dbReference type="ARBA" id="ARBA00023125"/>
    </source>
</evidence>
<feature type="binding site" evidence="11">
    <location>
        <position position="249"/>
    </location>
    <ligand>
        <name>Zn(2+)</name>
        <dbReference type="ChEBI" id="CHEBI:29105"/>
    </ligand>
</feature>
<organism evidence="15 16">
    <name type="scientific">Daphnia magna</name>
    <dbReference type="NCBI Taxonomy" id="35525"/>
    <lineage>
        <taxon>Eukaryota</taxon>
        <taxon>Metazoa</taxon>
        <taxon>Ecdysozoa</taxon>
        <taxon>Arthropoda</taxon>
        <taxon>Crustacea</taxon>
        <taxon>Branchiopoda</taxon>
        <taxon>Diplostraca</taxon>
        <taxon>Cladocera</taxon>
        <taxon>Anomopoda</taxon>
        <taxon>Daphniidae</taxon>
        <taxon>Daphnia</taxon>
    </lineage>
</organism>
<protein>
    <submittedName>
        <fullName evidence="15">Putative Tumor protein p73</fullName>
    </submittedName>
</protein>
<feature type="compositionally biased region" description="Polar residues" evidence="14">
    <location>
        <begin position="1"/>
        <end position="18"/>
    </location>
</feature>